<accession>A0A1G6MXZ0</accession>
<dbReference type="RefSeq" id="WP_091449393.1">
    <property type="nucleotide sequence ID" value="NZ_FMZZ01000003.1"/>
</dbReference>
<name>A0A1G6MXZ0_9PSEU</name>
<evidence type="ECO:0000313" key="1">
    <source>
        <dbReference type="EMBL" id="SDC60403.1"/>
    </source>
</evidence>
<reference evidence="2" key="1">
    <citation type="submission" date="2016-10" db="EMBL/GenBank/DDBJ databases">
        <authorList>
            <person name="Varghese N."/>
            <person name="Submissions S."/>
        </authorList>
    </citation>
    <scope>NUCLEOTIDE SEQUENCE [LARGE SCALE GENOMIC DNA]</scope>
    <source>
        <strain evidence="2">IBRC-M 10403</strain>
    </source>
</reference>
<evidence type="ECO:0000313" key="2">
    <source>
        <dbReference type="Proteomes" id="UP000199501"/>
    </source>
</evidence>
<gene>
    <name evidence="1" type="ORF">SAMN05216174_10390</name>
</gene>
<dbReference type="PANTHER" id="PTHR42103:SF2">
    <property type="entry name" value="AB HYDROLASE-1 DOMAIN-CONTAINING PROTEIN"/>
    <property type="match status" value="1"/>
</dbReference>
<keyword evidence="2" id="KW-1185">Reference proteome</keyword>
<sequence>MTRIGPDTVLPARREAVTLRTADDLRLAGELALPPDGEPRAVVVLLHPNPLGGGSMDNHLIAKAACRLPALAGLATVRFNTRGTASESGASEGTHEHGVGERADVAAALDHVADLAPLWVAGWSFGTDLALMHALDPRVRGVFLMAPPLRRAEPAHLAAWADAGTPMRCLVPELDDYLRPAEARTRFAAVPQAEVIEFPGARHLFLGYAEEVLDSLVAFVAPEVPTPLPRHW</sequence>
<dbReference type="Gene3D" id="3.40.50.1820">
    <property type="entry name" value="alpha/beta hydrolase"/>
    <property type="match status" value="1"/>
</dbReference>
<organism evidence="1 2">
    <name type="scientific">Actinokineospora iranica</name>
    <dbReference type="NCBI Taxonomy" id="1271860"/>
    <lineage>
        <taxon>Bacteria</taxon>
        <taxon>Bacillati</taxon>
        <taxon>Actinomycetota</taxon>
        <taxon>Actinomycetes</taxon>
        <taxon>Pseudonocardiales</taxon>
        <taxon>Pseudonocardiaceae</taxon>
        <taxon>Actinokineospora</taxon>
    </lineage>
</organism>
<dbReference type="SUPFAM" id="SSF53474">
    <property type="entry name" value="alpha/beta-Hydrolases"/>
    <property type="match status" value="1"/>
</dbReference>
<dbReference type="Proteomes" id="UP000199501">
    <property type="component" value="Unassembled WGS sequence"/>
</dbReference>
<dbReference type="OrthoDB" id="4854783at2"/>
<protein>
    <recommendedName>
        <fullName evidence="3">AB hydrolase-1 domain-containing protein</fullName>
    </recommendedName>
</protein>
<dbReference type="EMBL" id="FMZZ01000003">
    <property type="protein sequence ID" value="SDC60403.1"/>
    <property type="molecule type" value="Genomic_DNA"/>
</dbReference>
<dbReference type="InterPro" id="IPR029058">
    <property type="entry name" value="AB_hydrolase_fold"/>
</dbReference>
<dbReference type="AlphaFoldDB" id="A0A1G6MXZ0"/>
<dbReference type="STRING" id="1271860.SAMN05216174_10390"/>
<evidence type="ECO:0008006" key="3">
    <source>
        <dbReference type="Google" id="ProtNLM"/>
    </source>
</evidence>
<dbReference type="PANTHER" id="PTHR42103">
    <property type="entry name" value="ALPHA/BETA-HYDROLASES SUPERFAMILY PROTEIN"/>
    <property type="match status" value="1"/>
</dbReference>
<proteinExistence type="predicted"/>